<dbReference type="EMBL" id="JACOPL010000006">
    <property type="protein sequence ID" value="MBC5725454.1"/>
    <property type="molecule type" value="Genomic_DNA"/>
</dbReference>
<evidence type="ECO:0000313" key="1">
    <source>
        <dbReference type="EMBL" id="MBC5725454.1"/>
    </source>
</evidence>
<keyword evidence="2" id="KW-1185">Reference proteome</keyword>
<dbReference type="Proteomes" id="UP000606499">
    <property type="component" value="Unassembled WGS sequence"/>
</dbReference>
<dbReference type="RefSeq" id="WP_186949929.1">
    <property type="nucleotide sequence ID" value="NZ_JACOPL010000006.1"/>
</dbReference>
<sequence length="425" mass="47867">FAIAGNIAQNYAGQVVPTLSGQIARTIDDTRRTTYADKDNWVPDSVQTFLQRQANKIPGLSQNQPAYTDVWGRPDRTENWVLRAFENFLSPGYIGNRSASGAENALRELYNATGDSAVLPSKPQKSYKVNGEEHNFTAEQWLKYSNRRGQASFDMLNKIVDTDAYQNMSNQDKKDLVSKVYDYADAMGRMDTIDGYQLEGWIAGAKDAEQNGVPSWAYTLYQTQKSISDAKAETDKSIKKYDYMTDIVSEIMSDDNLNDSQKQKTIQNLVINGISDNQEEKYAAIADKVPAADYARAYYEFQRIEDNNPDLGAGEQNALKRDYLMQSGLSAEQKHLIDENIINDGMYIPKDLDVDYSNPTSFILTQMSDAAQRKFSRFGMSAEDYRKVYPIATAQGKKAQVIANLQAAGMTYSEAARFYRLVKKK</sequence>
<proteinExistence type="predicted"/>
<reference evidence="1" key="1">
    <citation type="submission" date="2020-08" db="EMBL/GenBank/DDBJ databases">
        <title>Genome public.</title>
        <authorList>
            <person name="Liu C."/>
            <person name="Sun Q."/>
        </authorList>
    </citation>
    <scope>NUCLEOTIDE SEQUENCE</scope>
    <source>
        <strain evidence="1">NSJ-28</strain>
    </source>
</reference>
<accession>A0A923LUN7</accession>
<name>A0A923LUN7_9FIRM</name>
<dbReference type="AlphaFoldDB" id="A0A923LUN7"/>
<gene>
    <name evidence="1" type="ORF">H8S45_08295</name>
</gene>
<evidence type="ECO:0000313" key="2">
    <source>
        <dbReference type="Proteomes" id="UP000606499"/>
    </source>
</evidence>
<protein>
    <submittedName>
        <fullName evidence="1">Uncharacterized protein</fullName>
    </submittedName>
</protein>
<comment type="caution">
    <text evidence="1">The sequence shown here is derived from an EMBL/GenBank/DDBJ whole genome shotgun (WGS) entry which is preliminary data.</text>
</comment>
<organism evidence="1 2">
    <name type="scientific">Agathobaculum faecis</name>
    <dbReference type="NCBI Taxonomy" id="2763013"/>
    <lineage>
        <taxon>Bacteria</taxon>
        <taxon>Bacillati</taxon>
        <taxon>Bacillota</taxon>
        <taxon>Clostridia</taxon>
        <taxon>Eubacteriales</taxon>
        <taxon>Butyricicoccaceae</taxon>
        <taxon>Agathobaculum</taxon>
    </lineage>
</organism>
<feature type="non-terminal residue" evidence="1">
    <location>
        <position position="1"/>
    </location>
</feature>